<dbReference type="AlphaFoldDB" id="A8AA27"/>
<evidence type="ECO:0000313" key="1">
    <source>
        <dbReference type="EMBL" id="ABU81779.1"/>
    </source>
</evidence>
<dbReference type="GeneID" id="5562705"/>
<dbReference type="EMBL" id="CP000816">
    <property type="protein sequence ID" value="ABU81779.1"/>
    <property type="molecule type" value="Genomic_DNA"/>
</dbReference>
<proteinExistence type="predicted"/>
<dbReference type="Proteomes" id="UP000000262">
    <property type="component" value="Chromosome"/>
</dbReference>
<sequence>MRTLIKLGKVRALLLPIDAPTLIYDKVSKRGDEILATLVLYEFGWEVGSRVASSAFKKHFEPPEALEKVPELVKWIGLEAEKEGEEVVIRDAPGFSYGCPFERGLVAGIMSGLCRAPWDASARVEGTDCIIKPRVRGVSAEEVKDVGEGVRSRLQGEDIL</sequence>
<dbReference type="OrthoDB" id="382306at2157"/>
<dbReference type="eggNOG" id="arCOG01688">
    <property type="taxonomic scope" value="Archaea"/>
</dbReference>
<evidence type="ECO:0000313" key="2">
    <source>
        <dbReference type="Proteomes" id="UP000000262"/>
    </source>
</evidence>
<reference evidence="1 2" key="1">
    <citation type="journal article" date="2008" name="Genome Biol.">
        <title>A genomic analysis of the archaeal system Ignicoccus hospitalis-Nanoarchaeum equitans.</title>
        <authorList>
            <person name="Podar M."/>
            <person name="Anderson I."/>
            <person name="Makarova K.S."/>
            <person name="Elkins J.G."/>
            <person name="Ivanova N."/>
            <person name="Wall M.A."/>
            <person name="Lykidis A."/>
            <person name="Mavromatis K."/>
            <person name="Sun H."/>
            <person name="Hudson M.E."/>
            <person name="Chen W."/>
            <person name="Deciu C."/>
            <person name="Hutchison D."/>
            <person name="Eads J.R."/>
            <person name="Anderson A."/>
            <person name="Fernandes F."/>
            <person name="Szeto E."/>
            <person name="Lapidus A."/>
            <person name="Kyrpides N.C."/>
            <person name="Saier M.H.Jr."/>
            <person name="Richardson P.M."/>
            <person name="Rachel R."/>
            <person name="Huber H."/>
            <person name="Eisen J.A."/>
            <person name="Koonin E.V."/>
            <person name="Keller M."/>
            <person name="Stetter K.O."/>
        </authorList>
    </citation>
    <scope>NUCLEOTIDE SEQUENCE [LARGE SCALE GENOMIC DNA]</scope>
    <source>
        <strain evidence="2">KIN4/I / DSM 18386 / JCM 14125</strain>
    </source>
</reference>
<protein>
    <submittedName>
        <fullName evidence="1">Uncharacterized protein</fullName>
    </submittedName>
</protein>
<keyword evidence="2" id="KW-1185">Reference proteome</keyword>
<gene>
    <name evidence="1" type="ordered locus">Igni_0597</name>
</gene>
<dbReference type="RefSeq" id="WP_011998631.1">
    <property type="nucleotide sequence ID" value="NC_009776.1"/>
</dbReference>
<dbReference type="KEGG" id="iho:Igni_0597"/>
<dbReference type="STRING" id="453591.Igni_0597"/>
<accession>A8AA27</accession>
<name>A8AA27_IGNH4</name>
<organism evidence="1 2">
    <name type="scientific">Ignicoccus hospitalis (strain KIN4/I / DSM 18386 / JCM 14125)</name>
    <dbReference type="NCBI Taxonomy" id="453591"/>
    <lineage>
        <taxon>Archaea</taxon>
        <taxon>Thermoproteota</taxon>
        <taxon>Thermoprotei</taxon>
        <taxon>Desulfurococcales</taxon>
        <taxon>Desulfurococcaceae</taxon>
        <taxon>Ignicoccus</taxon>
    </lineage>
</organism>
<dbReference type="HOGENOM" id="CLU_1648290_0_0_2"/>